<dbReference type="eggNOG" id="KOG1302">
    <property type="taxonomic scope" value="Eukaryota"/>
</dbReference>
<dbReference type="InterPro" id="IPR001619">
    <property type="entry name" value="Sec1-like"/>
</dbReference>
<dbReference type="OrthoDB" id="10262287at2759"/>
<dbReference type="GO" id="GO:0033263">
    <property type="term" value="C:CORVET complex"/>
    <property type="evidence" value="ECO:0000318"/>
    <property type="project" value="GO_Central"/>
</dbReference>
<dbReference type="STRING" id="5888.A0CN02"/>
<dbReference type="PANTHER" id="PTHR11679">
    <property type="entry name" value="VESICLE PROTEIN SORTING-ASSOCIATED"/>
    <property type="match status" value="1"/>
</dbReference>
<dbReference type="GO" id="GO:0006886">
    <property type="term" value="P:intracellular protein transport"/>
    <property type="evidence" value="ECO:0000318"/>
    <property type="project" value="GO_Central"/>
</dbReference>
<protein>
    <submittedName>
        <fullName evidence="2">Uncharacterized protein</fullName>
    </submittedName>
</protein>
<dbReference type="OMA" id="LCPRMNI"/>
<name>A0CN02_PARTE</name>
<dbReference type="FunCoup" id="A0CN02">
    <property type="interactions" value="533"/>
</dbReference>
<dbReference type="InterPro" id="IPR027482">
    <property type="entry name" value="Sec1-like_dom2"/>
</dbReference>
<accession>A0CN02</accession>
<dbReference type="EMBL" id="CT868119">
    <property type="protein sequence ID" value="CAK72169.1"/>
    <property type="molecule type" value="Genomic_DNA"/>
</dbReference>
<comment type="similarity">
    <text evidence="1">Belongs to the STXBP/unc-18/SEC1 family.</text>
</comment>
<dbReference type="InterPro" id="IPR043154">
    <property type="entry name" value="Sec-1-like_dom1"/>
</dbReference>
<dbReference type="GO" id="GO:0016192">
    <property type="term" value="P:vesicle-mediated transport"/>
    <property type="evidence" value="ECO:0000318"/>
    <property type="project" value="GO_Central"/>
</dbReference>
<organism evidence="2 3">
    <name type="scientific">Paramecium tetraurelia</name>
    <dbReference type="NCBI Taxonomy" id="5888"/>
    <lineage>
        <taxon>Eukaryota</taxon>
        <taxon>Sar</taxon>
        <taxon>Alveolata</taxon>
        <taxon>Ciliophora</taxon>
        <taxon>Intramacronucleata</taxon>
        <taxon>Oligohymenophorea</taxon>
        <taxon>Peniculida</taxon>
        <taxon>Parameciidae</taxon>
        <taxon>Paramecium</taxon>
    </lineage>
</organism>
<dbReference type="HOGENOM" id="CLU_016678_3_1_1"/>
<evidence type="ECO:0000313" key="3">
    <source>
        <dbReference type="Proteomes" id="UP000000600"/>
    </source>
</evidence>
<reference evidence="2 3" key="1">
    <citation type="journal article" date="2006" name="Nature">
        <title>Global trends of whole-genome duplications revealed by the ciliate Paramecium tetraurelia.</title>
        <authorList>
            <consortium name="Genoscope"/>
            <person name="Aury J.-M."/>
            <person name="Jaillon O."/>
            <person name="Duret L."/>
            <person name="Noel B."/>
            <person name="Jubin C."/>
            <person name="Porcel B.M."/>
            <person name="Segurens B."/>
            <person name="Daubin V."/>
            <person name="Anthouard V."/>
            <person name="Aiach N."/>
            <person name="Arnaiz O."/>
            <person name="Billaut A."/>
            <person name="Beisson J."/>
            <person name="Blanc I."/>
            <person name="Bouhouche K."/>
            <person name="Camara F."/>
            <person name="Duharcourt S."/>
            <person name="Guigo R."/>
            <person name="Gogendeau D."/>
            <person name="Katinka M."/>
            <person name="Keller A.-M."/>
            <person name="Kissmehl R."/>
            <person name="Klotz C."/>
            <person name="Koll F."/>
            <person name="Le Moue A."/>
            <person name="Lepere C."/>
            <person name="Malinsky S."/>
            <person name="Nowacki M."/>
            <person name="Nowak J.K."/>
            <person name="Plattner H."/>
            <person name="Poulain J."/>
            <person name="Ruiz F."/>
            <person name="Serrano V."/>
            <person name="Zagulski M."/>
            <person name="Dessen P."/>
            <person name="Betermier M."/>
            <person name="Weissenbach J."/>
            <person name="Scarpelli C."/>
            <person name="Schachter V."/>
            <person name="Sperling L."/>
            <person name="Meyer E."/>
            <person name="Cohen J."/>
            <person name="Wincker P."/>
        </authorList>
    </citation>
    <scope>NUCLEOTIDE SEQUENCE [LARGE SCALE GENOMIC DNA]</scope>
    <source>
        <strain evidence="2 3">Stock d4-2</strain>
    </source>
</reference>
<dbReference type="Gene3D" id="3.40.50.2060">
    <property type="match status" value="1"/>
</dbReference>
<dbReference type="GO" id="GO:0005773">
    <property type="term" value="C:vacuole"/>
    <property type="evidence" value="ECO:0000318"/>
    <property type="project" value="GO_Central"/>
</dbReference>
<dbReference type="GeneID" id="5025351"/>
<gene>
    <name evidence="2" type="ORF">GSPATT00008610001</name>
</gene>
<dbReference type="KEGG" id="ptm:GSPATT00008610001"/>
<sequence>MFQFIKDSFEQVASKVKQSGVPSNSVKVNLSQFEKYQSSFQTAIYQKYLRQKLINKLNQLVGKKVLVIDQFIADMLNLVVESMQILKENGIEQIYLFDSDQLDVEVNQIIFFVNHDRQHMKRIVRIIRNNQLKNLNKKYLLILCPRMNIVCKEYLEKEAVLGDLIITNFNFDLIPLSNDLLSLEMNNCLRPLYIGQDMSILQTVAESIQRMELVHGKFKNIYAKGNFSKFVIDILKQKKQQGELIEDEMSFKESKMHTLLIIERKVDFITPMLTPFTYEALIDEVFSIKHNSINLEIIKNDQALKDRPKTMKLNDSYYNGIKIMNIKQCQRVLEEKRQNNKQTIIDMKQPDNKMNMSDMNQYLSKLRVLPKEQNIILDHIIVSQHLSKQLETILFNMCVNQEVHAILQTKSSQVEQMIENLISFGAPITKVIRLFSLYNQVQNGMKTKLYDFYRREILHMFGIEHIMTLENCEKMGLIGKKLNDTHIWEKIEKPLRLINEDIDHDAPEDFSYVFLAYAPIIVRIFEELILKNTWGPIVLQALKEMPGEVVIQQNLNQNKTEEVKEDANQIYVIYFIGGVTYGEIAAIRWLGLRYSNQISYFLEKDIQICTTHIINGDRLVQEMIQNL</sequence>
<dbReference type="AlphaFoldDB" id="A0CN02"/>
<dbReference type="Gene3D" id="3.40.50.1910">
    <property type="match status" value="3"/>
</dbReference>
<dbReference type="SUPFAM" id="SSF56815">
    <property type="entry name" value="Sec1/munc18-like (SM) proteins"/>
    <property type="match status" value="1"/>
</dbReference>
<keyword evidence="3" id="KW-1185">Reference proteome</keyword>
<dbReference type="InParanoid" id="A0CN02"/>
<dbReference type="Proteomes" id="UP000000600">
    <property type="component" value="Unassembled WGS sequence"/>
</dbReference>
<evidence type="ECO:0000313" key="2">
    <source>
        <dbReference type="EMBL" id="CAK72169.1"/>
    </source>
</evidence>
<dbReference type="InterPro" id="IPR043155">
    <property type="entry name" value="VPS33_dom3b"/>
</dbReference>
<dbReference type="InterPro" id="IPR036045">
    <property type="entry name" value="Sec1-like_sf"/>
</dbReference>
<dbReference type="Gene3D" id="1.25.40.850">
    <property type="match status" value="1"/>
</dbReference>
<dbReference type="Pfam" id="PF00995">
    <property type="entry name" value="Sec1"/>
    <property type="match status" value="1"/>
</dbReference>
<dbReference type="RefSeq" id="XP_001439566.1">
    <property type="nucleotide sequence ID" value="XM_001439529.1"/>
</dbReference>
<evidence type="ECO:0000256" key="1">
    <source>
        <dbReference type="ARBA" id="ARBA00009884"/>
    </source>
</evidence>
<proteinExistence type="inferred from homology"/>